<evidence type="ECO:0000313" key="2">
    <source>
        <dbReference type="Proteomes" id="UP000614580"/>
    </source>
</evidence>
<dbReference type="InterPro" id="IPR029044">
    <property type="entry name" value="Nucleotide-diphossugar_trans"/>
</dbReference>
<protein>
    <submittedName>
        <fullName evidence="1">Uncharacterized protein</fullName>
    </submittedName>
</protein>
<dbReference type="EMBL" id="CAJHZY010000039">
    <property type="protein sequence ID" value="CAD7767004.1"/>
    <property type="molecule type" value="Genomic_DNA"/>
</dbReference>
<accession>A0A812A1H4</accession>
<proteinExistence type="predicted"/>
<dbReference type="Proteomes" id="UP000614580">
    <property type="component" value="Unassembled WGS sequence"/>
</dbReference>
<dbReference type="SUPFAM" id="SSF53448">
    <property type="entry name" value="Nucleotide-diphospho-sugar transferases"/>
    <property type="match status" value="1"/>
</dbReference>
<name>A0A812A1H4_9EURY</name>
<evidence type="ECO:0000313" key="1">
    <source>
        <dbReference type="EMBL" id="CAD7767004.1"/>
    </source>
</evidence>
<sequence length="278" mass="30936">MKKYDSGMLSVTLVLPAYNEAEQLEDTVNKTIDALKNITDSFEIILAENKLREQQSRIPTTPPNQIDGNMAEEQFGYGGSLATSGRYGGAKTMNIGMNLEIHFHQQDEASVYLESDAIGKDEKFGEILLFCCFALRTMSNFGRCSIASSLATRLSQIGDNLIELSNLHSPDEAKLVSYQGNPARKRFVVKLRYNDKNFTFKFKPKGLFLTGGIDYYAPNSVMILLKYLVEKRIDDEAFISSLSQATKECGDAYIGGKISMRTHNQTALMIAFSVTEIG</sequence>
<dbReference type="AlphaFoldDB" id="A0A812A1H4"/>
<organism evidence="1 2">
    <name type="scientific">Candidatus Argoarchaeum ethanivorans</name>
    <dbReference type="NCBI Taxonomy" id="2608793"/>
    <lineage>
        <taxon>Archaea</taxon>
        <taxon>Methanobacteriati</taxon>
        <taxon>Methanobacteriota</taxon>
        <taxon>Stenosarchaea group</taxon>
        <taxon>Methanomicrobia</taxon>
        <taxon>Methanosarcinales</taxon>
        <taxon>Methanosarcinales incertae sedis</taxon>
        <taxon>GOM Arc I cluster</taxon>
        <taxon>Candidatus Argoarchaeum</taxon>
    </lineage>
</organism>
<gene>
    <name evidence="1" type="ORF">DNFNHJIP_00410</name>
</gene>
<comment type="caution">
    <text evidence="1">The sequence shown here is derived from an EMBL/GenBank/DDBJ whole genome shotgun (WGS) entry which is preliminary data.</text>
</comment>
<reference evidence="1" key="1">
    <citation type="submission" date="2020-12" db="EMBL/GenBank/DDBJ databases">
        <authorList>
            <person name="Hahn C.J."/>
            <person name="Laso-Perez R."/>
            <person name="Vulcano F."/>
            <person name="Vaziourakis K.-M."/>
            <person name="Stokke R."/>
            <person name="Steen I.H."/>
            <person name="Teske A."/>
            <person name="Boetius A."/>
            <person name="Liebeke M."/>
            <person name="Amann R."/>
            <person name="Knittel K."/>
        </authorList>
    </citation>
    <scope>NUCLEOTIDE SEQUENCE</scope>
    <source>
        <strain evidence="1">Gfbio:c6db26ca-90af-429b-aeed-0e3e8aed0b5e:GoM-Arc1_AMV-AAA_792_C10</strain>
    </source>
</reference>